<dbReference type="Proteomes" id="UP000027138">
    <property type="component" value="Unassembled WGS sequence"/>
</dbReference>
<dbReference type="OrthoDB" id="749289at2759"/>
<sequence length="101" mass="11651">MSFLVWKTQPTLSEAENNSTNDTCTEDQEDAENLNAVTSHVYLKPAHRNETLDKEMVLRRIRQRKRHNKVRATLQRLFGPPVSSKTDNISIRWVDDAFAAP</sequence>
<dbReference type="AlphaFoldDB" id="A0A067KQF0"/>
<evidence type="ECO:0000313" key="2">
    <source>
        <dbReference type="EMBL" id="KDP38441.1"/>
    </source>
</evidence>
<dbReference type="PANTHER" id="PTHR35324">
    <property type="entry name" value="BNAA08G03750D PROTEIN"/>
    <property type="match status" value="1"/>
</dbReference>
<dbReference type="EMBL" id="KK914362">
    <property type="protein sequence ID" value="KDP38441.1"/>
    <property type="molecule type" value="Genomic_DNA"/>
</dbReference>
<name>A0A067KQF0_JATCU</name>
<dbReference type="PANTHER" id="PTHR35324:SF4">
    <property type="entry name" value="EXPRESSED PROTEIN"/>
    <property type="match status" value="1"/>
</dbReference>
<keyword evidence="3" id="KW-1185">Reference proteome</keyword>
<organism evidence="2 3">
    <name type="scientific">Jatropha curcas</name>
    <name type="common">Barbados nut</name>
    <dbReference type="NCBI Taxonomy" id="180498"/>
    <lineage>
        <taxon>Eukaryota</taxon>
        <taxon>Viridiplantae</taxon>
        <taxon>Streptophyta</taxon>
        <taxon>Embryophyta</taxon>
        <taxon>Tracheophyta</taxon>
        <taxon>Spermatophyta</taxon>
        <taxon>Magnoliopsida</taxon>
        <taxon>eudicotyledons</taxon>
        <taxon>Gunneridae</taxon>
        <taxon>Pentapetalae</taxon>
        <taxon>rosids</taxon>
        <taxon>fabids</taxon>
        <taxon>Malpighiales</taxon>
        <taxon>Euphorbiaceae</taxon>
        <taxon>Crotonoideae</taxon>
        <taxon>Jatropheae</taxon>
        <taxon>Jatropha</taxon>
    </lineage>
</organism>
<evidence type="ECO:0000256" key="1">
    <source>
        <dbReference type="SAM" id="MobiDB-lite"/>
    </source>
</evidence>
<proteinExistence type="predicted"/>
<accession>A0A067KQF0</accession>
<feature type="compositionally biased region" description="Polar residues" evidence="1">
    <location>
        <begin position="8"/>
        <end position="23"/>
    </location>
</feature>
<feature type="region of interest" description="Disordered" evidence="1">
    <location>
        <begin position="1"/>
        <end position="27"/>
    </location>
</feature>
<reference evidence="2 3" key="1">
    <citation type="journal article" date="2014" name="PLoS ONE">
        <title>Global Analysis of Gene Expression Profiles in Physic Nut (Jatropha curcas L.) Seedlings Exposed to Salt Stress.</title>
        <authorList>
            <person name="Zhang L."/>
            <person name="Zhang C."/>
            <person name="Wu P."/>
            <person name="Chen Y."/>
            <person name="Li M."/>
            <person name="Jiang H."/>
            <person name="Wu G."/>
        </authorList>
    </citation>
    <scope>NUCLEOTIDE SEQUENCE [LARGE SCALE GENOMIC DNA]</scope>
    <source>
        <strain evidence="3">cv. GZQX0401</strain>
        <tissue evidence="2">Young leaves</tissue>
    </source>
</reference>
<gene>
    <name evidence="2" type="ORF">JCGZ_04366</name>
</gene>
<protein>
    <submittedName>
        <fullName evidence="2">Uncharacterized protein</fullName>
    </submittedName>
</protein>
<evidence type="ECO:0000313" key="3">
    <source>
        <dbReference type="Proteomes" id="UP000027138"/>
    </source>
</evidence>